<sequence length="878" mass="93200" precursor="true">MRSRRSMRALVALVAALGFLVPLIAATPTAYDGEPQFVTNPVEYVDTLVGTGRGGEIVGEINNFPGASMPFGMVQYSPDTPGNYAGYDFQNPRSTGFSMTHASVGCAAFGDISMLPTTSAVGAQPWRATERIAHDDTESGMPGYYTVRFPSSGVTAELTATTRTGFGRFSYPRDGRPATFRVRSGASLAGNSRSTIQIGADSTTITGWATSGGFCGKNNTYTVYFAMQFSQPFTSYGTWDGAAVYPGSRTADSPYSGGYVEFPAGSVLEVRTAISYVGIDGARANLAAEGAAGFDDVRAASAATWNAALSRIAVAGRDHGHVVTFYSCLYRSLLHPNTFNDVDGRYLGFDNTIHAVTQGHTQYANFSDWDTYRSLAALQGLLFPEQASDMAQSLVNDAEQSGSLPRWALANSATGMMSGDNVVPLIVNLYAFGAKDFDTKTALRYMVHAATQGGVGLNGYVERPGVATYQELGYAPQAVDFGTNGRFAGASITLEWSLDDFTISRFADSLGDAKTAAEFQRRAQNWQNVFNPSTRYISPRSPIGFFAPGPGFKDTPDGFGQDGYDEGNAEQYLWWVPQNIGGLITALGGRKAVADRLDGFTKKLNVGPNEPYLWVGNEPGFGVPWLYNYVGQPWKTQRTVDRVRGLFSPTPDGAPGNDDLGALSSWYVWAALGLYPIIPGTSILTVNTPLFDRAIIALPGGKSIRISAPGATAPSRMKYISGLRIDGRATEQTFLPDSIIRTGGDVAFTLSGRPNKSWGTAPSSAPPSFGAGSSAVTVNVVRPIIGIAPGATGTVRLDMQRMIADAGDYVVTGSSAIDGVTVTPASGEFGEDGAAAVDVEIAVARSVPDDYYLTYLTTTVGHSARSSVVLVVVIDLAE</sequence>
<dbReference type="Gene3D" id="2.70.98.10">
    <property type="match status" value="1"/>
</dbReference>
<dbReference type="GO" id="GO:0005829">
    <property type="term" value="C:cytosol"/>
    <property type="evidence" value="ECO:0007669"/>
    <property type="project" value="TreeGrafter"/>
</dbReference>
<accession>A0A447GAA6</accession>
<dbReference type="OrthoDB" id="9804511at2"/>
<dbReference type="InterPro" id="IPR014718">
    <property type="entry name" value="GH-type_carb-bd"/>
</dbReference>
<feature type="signal peptide" evidence="1">
    <location>
        <begin position="1"/>
        <end position="25"/>
    </location>
</feature>
<proteinExistence type="predicted"/>
<dbReference type="InterPro" id="IPR005887">
    <property type="entry name" value="GH92_a_mannosidase_put"/>
</dbReference>
<evidence type="ECO:0000313" key="5">
    <source>
        <dbReference type="Proteomes" id="UP000269998"/>
    </source>
</evidence>
<protein>
    <submittedName>
        <fullName evidence="4">Putative alpha-1,2-mannosidase</fullName>
    </submittedName>
</protein>
<feature type="chain" id="PRO_5019314657" evidence="1">
    <location>
        <begin position="26"/>
        <end position="878"/>
    </location>
</feature>
<keyword evidence="5" id="KW-1185">Reference proteome</keyword>
<dbReference type="SUPFAM" id="SSF48208">
    <property type="entry name" value="Six-hairpin glycosidases"/>
    <property type="match status" value="1"/>
</dbReference>
<feature type="domain" description="Glycosyl hydrolase family 92" evidence="2">
    <location>
        <begin position="281"/>
        <end position="751"/>
    </location>
</feature>
<dbReference type="KEGG" id="mbai:MB901379_00808"/>
<gene>
    <name evidence="4" type="ORF">MB901379_00808</name>
</gene>
<reference evidence="5" key="1">
    <citation type="submission" date="2018-02" db="EMBL/GenBank/DDBJ databases">
        <authorList>
            <person name="Seth-Smith MB H."/>
            <person name="Seth-Smith H."/>
        </authorList>
    </citation>
    <scope>NUCLEOTIDE SEQUENCE [LARGE SCALE GENOMIC DNA]</scope>
</reference>
<dbReference type="Pfam" id="PF07971">
    <property type="entry name" value="Glyco_hydro_92"/>
    <property type="match status" value="1"/>
</dbReference>
<dbReference type="GO" id="GO:0000224">
    <property type="term" value="F:peptide-N4-(N-acetyl-beta-glucosaminyl)asparagine amidase activity"/>
    <property type="evidence" value="ECO:0007669"/>
    <property type="project" value="TreeGrafter"/>
</dbReference>
<name>A0A447GAA6_9MYCO</name>
<dbReference type="Proteomes" id="UP000269998">
    <property type="component" value="Chromosome"/>
</dbReference>
<dbReference type="GO" id="GO:0030246">
    <property type="term" value="F:carbohydrate binding"/>
    <property type="evidence" value="ECO:0007669"/>
    <property type="project" value="InterPro"/>
</dbReference>
<dbReference type="InterPro" id="IPR008928">
    <property type="entry name" value="6-hairpin_glycosidase_sf"/>
</dbReference>
<dbReference type="AlphaFoldDB" id="A0A447GAA6"/>
<evidence type="ECO:0000259" key="3">
    <source>
        <dbReference type="Pfam" id="PF17678"/>
    </source>
</evidence>
<dbReference type="Gene3D" id="3.30.2080.10">
    <property type="entry name" value="GH92 mannosidase domain"/>
    <property type="match status" value="1"/>
</dbReference>
<dbReference type="NCBIfam" id="TIGR01180">
    <property type="entry name" value="aman2_put"/>
    <property type="match status" value="1"/>
</dbReference>
<dbReference type="InterPro" id="IPR050883">
    <property type="entry name" value="PNGase"/>
</dbReference>
<dbReference type="Pfam" id="PF17678">
    <property type="entry name" value="Glyco_hydro_92N"/>
    <property type="match status" value="1"/>
</dbReference>
<dbReference type="GO" id="GO:0005975">
    <property type="term" value="P:carbohydrate metabolic process"/>
    <property type="evidence" value="ECO:0007669"/>
    <property type="project" value="InterPro"/>
</dbReference>
<dbReference type="RefSeq" id="WP_158015459.1">
    <property type="nucleotide sequence ID" value="NZ_CBCSKE010000047.1"/>
</dbReference>
<feature type="domain" description="Glycosyl hydrolase family 92 N-terminal" evidence="3">
    <location>
        <begin position="44"/>
        <end position="275"/>
    </location>
</feature>
<keyword evidence="1" id="KW-0732">Signal</keyword>
<evidence type="ECO:0000259" key="2">
    <source>
        <dbReference type="Pfam" id="PF07971"/>
    </source>
</evidence>
<dbReference type="Gene3D" id="1.20.1050.60">
    <property type="entry name" value="alpha-1,2-mannosidase"/>
    <property type="match status" value="1"/>
</dbReference>
<evidence type="ECO:0000313" key="4">
    <source>
        <dbReference type="EMBL" id="VDM87272.1"/>
    </source>
</evidence>
<dbReference type="GO" id="GO:0006516">
    <property type="term" value="P:glycoprotein catabolic process"/>
    <property type="evidence" value="ECO:0007669"/>
    <property type="project" value="TreeGrafter"/>
</dbReference>
<dbReference type="PANTHER" id="PTHR12143">
    <property type="entry name" value="PEPTIDE N-GLYCANASE PNGASE -RELATED"/>
    <property type="match status" value="1"/>
</dbReference>
<dbReference type="EMBL" id="LR130759">
    <property type="protein sequence ID" value="VDM87272.1"/>
    <property type="molecule type" value="Genomic_DNA"/>
</dbReference>
<dbReference type="InterPro" id="IPR041371">
    <property type="entry name" value="GH92_N"/>
</dbReference>
<organism evidence="4 5">
    <name type="scientific">Mycobacterium basiliense</name>
    <dbReference type="NCBI Taxonomy" id="2094119"/>
    <lineage>
        <taxon>Bacteria</taxon>
        <taxon>Bacillati</taxon>
        <taxon>Actinomycetota</taxon>
        <taxon>Actinomycetes</taxon>
        <taxon>Mycobacteriales</taxon>
        <taxon>Mycobacteriaceae</taxon>
        <taxon>Mycobacterium</taxon>
    </lineage>
</organism>
<dbReference type="PANTHER" id="PTHR12143:SF39">
    <property type="entry name" value="SECRETED PROTEIN"/>
    <property type="match status" value="1"/>
</dbReference>
<dbReference type="Gene3D" id="1.20.1610.10">
    <property type="entry name" value="alpha-1,2-mannosidases domains"/>
    <property type="match status" value="1"/>
</dbReference>
<evidence type="ECO:0000256" key="1">
    <source>
        <dbReference type="SAM" id="SignalP"/>
    </source>
</evidence>
<dbReference type="InterPro" id="IPR012939">
    <property type="entry name" value="Glyco_hydro_92"/>
</dbReference>